<evidence type="ECO:0000313" key="3">
    <source>
        <dbReference type="EMBL" id="KAF3457871.1"/>
    </source>
</evidence>
<dbReference type="GO" id="GO:0007165">
    <property type="term" value="P:signal transduction"/>
    <property type="evidence" value="ECO:0007669"/>
    <property type="project" value="InterPro"/>
</dbReference>
<dbReference type="InterPro" id="IPR002182">
    <property type="entry name" value="NB-ARC"/>
</dbReference>
<dbReference type="Gene3D" id="3.40.50.300">
    <property type="entry name" value="P-loop containing nucleotide triphosphate hydrolases"/>
    <property type="match status" value="1"/>
</dbReference>
<comment type="caution">
    <text evidence="3">The sequence shown here is derived from an EMBL/GenBank/DDBJ whole genome shotgun (WGS) entry which is preliminary data.</text>
</comment>
<dbReference type="SUPFAM" id="SSF52200">
    <property type="entry name" value="Toll/Interleukin receptor TIR domain"/>
    <property type="match status" value="1"/>
</dbReference>
<dbReference type="SUPFAM" id="SSF52540">
    <property type="entry name" value="P-loop containing nucleoside triphosphate hydrolases"/>
    <property type="match status" value="1"/>
</dbReference>
<dbReference type="PANTHER" id="PTHR11017:SF544">
    <property type="entry name" value="ADP-RIBOSYL CYCLASE_CYCLIC ADP-RIBOSE HYDROLASE"/>
    <property type="match status" value="1"/>
</dbReference>
<reference evidence="3" key="1">
    <citation type="submission" date="2020-03" db="EMBL/GenBank/DDBJ databases">
        <title>A high-quality chromosome-level genome assembly of a woody plant with both climbing and erect habits, Rhamnella rubrinervis.</title>
        <authorList>
            <person name="Lu Z."/>
            <person name="Yang Y."/>
            <person name="Zhu X."/>
            <person name="Sun Y."/>
        </authorList>
    </citation>
    <scope>NUCLEOTIDE SEQUENCE</scope>
    <source>
        <strain evidence="3">BYM</strain>
        <tissue evidence="3">Leaf</tissue>
    </source>
</reference>
<evidence type="ECO:0000256" key="1">
    <source>
        <dbReference type="ARBA" id="ARBA00023027"/>
    </source>
</evidence>
<dbReference type="InterPro" id="IPR000157">
    <property type="entry name" value="TIR_dom"/>
</dbReference>
<dbReference type="Proteomes" id="UP000796880">
    <property type="component" value="Unassembled WGS sequence"/>
</dbReference>
<dbReference type="PANTHER" id="PTHR11017">
    <property type="entry name" value="LEUCINE-RICH REPEAT-CONTAINING PROTEIN"/>
    <property type="match status" value="1"/>
</dbReference>
<accession>A0A8K0HSD3</accession>
<evidence type="ECO:0000313" key="4">
    <source>
        <dbReference type="Proteomes" id="UP000796880"/>
    </source>
</evidence>
<sequence>MASSSLSFSFWSAISHQRHDVFLSFRGEDTRHGLLKNLHAALSEAGISTFKDDINLEKGSDITSELLKAIQMSRIAVVLFSKNYASSGWCLDELVKIIECRRVDGQIVLPVFYDVDPDDVHNQSGSFAQAFATHEQRFALDTSIDDKIGRWRAALQESATLSSCTWDLHKHVNTVDHRWHESNFINEIIKHIKSRRQDAHMSLTLQPKEIDSGKDYLNLLLSVISDDVLVIGIYGIMGGSSFLANVSSISQQPNGLVRLQQQLLSDILMDEHDVEIDELSRGIDMISTQLRNRRVLVVLDNVDNIHQLNALARKRDWFGPGSRIIITTRDAELLSVLETDDVYGPQGIQVIHEKYRQNLKMIEQLEHLVQRTHFQAQRKLMSLVNEIERERKKNALQPIDYGPKLCQHHPNDDNISYMFLRIAFQTALRRQCAYHLKDCTGLTELFFSDIFLTICIA</sequence>
<dbReference type="EMBL" id="VOIH02000001">
    <property type="protein sequence ID" value="KAF3457871.1"/>
    <property type="molecule type" value="Genomic_DNA"/>
</dbReference>
<dbReference type="OrthoDB" id="1357022at2759"/>
<dbReference type="Gene3D" id="3.40.50.10140">
    <property type="entry name" value="Toll/interleukin-1 receptor homology (TIR) domain"/>
    <property type="match status" value="1"/>
</dbReference>
<dbReference type="InterPro" id="IPR027417">
    <property type="entry name" value="P-loop_NTPase"/>
</dbReference>
<gene>
    <name evidence="3" type="ORF">FNV43_RR02531</name>
</gene>
<dbReference type="GO" id="GO:0043531">
    <property type="term" value="F:ADP binding"/>
    <property type="evidence" value="ECO:0007669"/>
    <property type="project" value="InterPro"/>
</dbReference>
<dbReference type="PROSITE" id="PS50104">
    <property type="entry name" value="TIR"/>
    <property type="match status" value="1"/>
</dbReference>
<keyword evidence="1" id="KW-0520">NAD</keyword>
<proteinExistence type="predicted"/>
<dbReference type="SMART" id="SM00255">
    <property type="entry name" value="TIR"/>
    <property type="match status" value="1"/>
</dbReference>
<name>A0A8K0HSD3_9ROSA</name>
<dbReference type="Pfam" id="PF00931">
    <property type="entry name" value="NB-ARC"/>
    <property type="match status" value="1"/>
</dbReference>
<dbReference type="GO" id="GO:0006952">
    <property type="term" value="P:defense response"/>
    <property type="evidence" value="ECO:0007669"/>
    <property type="project" value="InterPro"/>
</dbReference>
<dbReference type="FunFam" id="3.40.50.10140:FF:000007">
    <property type="entry name" value="Disease resistance protein (TIR-NBS-LRR class)"/>
    <property type="match status" value="1"/>
</dbReference>
<dbReference type="InterPro" id="IPR044974">
    <property type="entry name" value="Disease_R_plants"/>
</dbReference>
<organism evidence="3 4">
    <name type="scientific">Rhamnella rubrinervis</name>
    <dbReference type="NCBI Taxonomy" id="2594499"/>
    <lineage>
        <taxon>Eukaryota</taxon>
        <taxon>Viridiplantae</taxon>
        <taxon>Streptophyta</taxon>
        <taxon>Embryophyta</taxon>
        <taxon>Tracheophyta</taxon>
        <taxon>Spermatophyta</taxon>
        <taxon>Magnoliopsida</taxon>
        <taxon>eudicotyledons</taxon>
        <taxon>Gunneridae</taxon>
        <taxon>Pentapetalae</taxon>
        <taxon>rosids</taxon>
        <taxon>fabids</taxon>
        <taxon>Rosales</taxon>
        <taxon>Rhamnaceae</taxon>
        <taxon>rhamnoid group</taxon>
        <taxon>Rhamneae</taxon>
        <taxon>Rhamnella</taxon>
    </lineage>
</organism>
<dbReference type="InterPro" id="IPR035897">
    <property type="entry name" value="Toll_tir_struct_dom_sf"/>
</dbReference>
<keyword evidence="4" id="KW-1185">Reference proteome</keyword>
<dbReference type="Pfam" id="PF01582">
    <property type="entry name" value="TIR"/>
    <property type="match status" value="1"/>
</dbReference>
<dbReference type="AlphaFoldDB" id="A0A8K0HSD3"/>
<protein>
    <recommendedName>
        <fullName evidence="2">TIR domain-containing protein</fullName>
    </recommendedName>
</protein>
<feature type="domain" description="TIR" evidence="2">
    <location>
        <begin position="17"/>
        <end position="196"/>
    </location>
</feature>
<evidence type="ECO:0000259" key="2">
    <source>
        <dbReference type="PROSITE" id="PS50104"/>
    </source>
</evidence>